<protein>
    <submittedName>
        <fullName evidence="2 3">Uncharacterized protein</fullName>
    </submittedName>
</protein>
<reference evidence="2 3" key="1">
    <citation type="submission" date="2022-11" db="UniProtKB">
        <authorList>
            <consortium name="WormBaseParasite"/>
        </authorList>
    </citation>
    <scope>IDENTIFICATION</scope>
</reference>
<accession>A0A915A2N2</accession>
<organism evidence="1 2">
    <name type="scientific">Parascaris univalens</name>
    <name type="common">Nematode worm</name>
    <dbReference type="NCBI Taxonomy" id="6257"/>
    <lineage>
        <taxon>Eukaryota</taxon>
        <taxon>Metazoa</taxon>
        <taxon>Ecdysozoa</taxon>
        <taxon>Nematoda</taxon>
        <taxon>Chromadorea</taxon>
        <taxon>Rhabditida</taxon>
        <taxon>Spirurina</taxon>
        <taxon>Ascaridomorpha</taxon>
        <taxon>Ascaridoidea</taxon>
        <taxon>Ascarididae</taxon>
        <taxon>Parascaris</taxon>
    </lineage>
</organism>
<dbReference type="WBParaSite" id="PgE242_g001_t03">
    <property type="protein sequence ID" value="PgE242_g001_t03"/>
    <property type="gene ID" value="PgE242_g001"/>
</dbReference>
<dbReference type="AlphaFoldDB" id="A0A915A2N2"/>
<name>A0A915A2N2_PARUN</name>
<proteinExistence type="predicted"/>
<evidence type="ECO:0000313" key="3">
    <source>
        <dbReference type="WBParaSite" id="PgE242_g001_t07"/>
    </source>
</evidence>
<sequence length="91" mass="10648">MFEIFFSSGVLFMIFLNCDSRYLLTSRFITVIYTTPFYLSLLPQNVKFAIKLSISRVNFLMVISSMTSVHIHVFHWPKLMKTCTFCISPVH</sequence>
<dbReference type="WBParaSite" id="PgE242_g001_t07">
    <property type="protein sequence ID" value="PgE242_g001_t07"/>
    <property type="gene ID" value="PgE242_g001"/>
</dbReference>
<evidence type="ECO:0000313" key="1">
    <source>
        <dbReference type="Proteomes" id="UP000887569"/>
    </source>
</evidence>
<dbReference type="Proteomes" id="UP000887569">
    <property type="component" value="Unplaced"/>
</dbReference>
<keyword evidence="1" id="KW-1185">Reference proteome</keyword>
<evidence type="ECO:0000313" key="2">
    <source>
        <dbReference type="WBParaSite" id="PgE242_g001_t03"/>
    </source>
</evidence>